<feature type="region of interest" description="Disordered" evidence="1">
    <location>
        <begin position="262"/>
        <end position="349"/>
    </location>
</feature>
<feature type="compositionally biased region" description="Basic residues" evidence="1">
    <location>
        <begin position="526"/>
        <end position="540"/>
    </location>
</feature>
<dbReference type="EMBL" id="CAUYUJ010018361">
    <property type="protein sequence ID" value="CAK0883006.1"/>
    <property type="molecule type" value="Genomic_DNA"/>
</dbReference>
<evidence type="ECO:0000313" key="2">
    <source>
        <dbReference type="EMBL" id="CAK0883006.1"/>
    </source>
</evidence>
<evidence type="ECO:0000256" key="1">
    <source>
        <dbReference type="SAM" id="MobiDB-lite"/>
    </source>
</evidence>
<gene>
    <name evidence="2" type="ORF">PCOR1329_LOCUS65328</name>
</gene>
<keyword evidence="3" id="KW-1185">Reference proteome</keyword>
<protein>
    <submittedName>
        <fullName evidence="2">Uncharacterized protein</fullName>
    </submittedName>
</protein>
<proteinExistence type="predicted"/>
<feature type="region of interest" description="Disordered" evidence="1">
    <location>
        <begin position="404"/>
        <end position="540"/>
    </location>
</feature>
<feature type="compositionally biased region" description="Low complexity" evidence="1">
    <location>
        <begin position="271"/>
        <end position="288"/>
    </location>
</feature>
<name>A0ABN9WDM8_9DINO</name>
<evidence type="ECO:0000313" key="3">
    <source>
        <dbReference type="Proteomes" id="UP001189429"/>
    </source>
</evidence>
<dbReference type="Proteomes" id="UP001189429">
    <property type="component" value="Unassembled WGS sequence"/>
</dbReference>
<organism evidence="2 3">
    <name type="scientific">Prorocentrum cordatum</name>
    <dbReference type="NCBI Taxonomy" id="2364126"/>
    <lineage>
        <taxon>Eukaryota</taxon>
        <taxon>Sar</taxon>
        <taxon>Alveolata</taxon>
        <taxon>Dinophyceae</taxon>
        <taxon>Prorocentrales</taxon>
        <taxon>Prorocentraceae</taxon>
        <taxon>Prorocentrum</taxon>
    </lineage>
</organism>
<feature type="non-terminal residue" evidence="2">
    <location>
        <position position="540"/>
    </location>
</feature>
<comment type="caution">
    <text evidence="2">The sequence shown here is derived from an EMBL/GenBank/DDBJ whole genome shotgun (WGS) entry which is preliminary data.</text>
</comment>
<accession>A0ABN9WDM8</accession>
<feature type="compositionally biased region" description="Low complexity" evidence="1">
    <location>
        <begin position="410"/>
        <end position="432"/>
    </location>
</feature>
<sequence>MPERVRLPACDPVSRRVLKVPHAIVPSEESGQRYAHVSSVFHHGEGYHLGHNAACCRAEDGVGAQWEMRDDGAARGCVENRTGSSVHALMQFYPRGSVGRGGRGAQASRAAADVGSGGKAKSGGAPAVRILPGDLLAPVRELSATPIFDGVGWRRVVEAHAVKCMELLLVGAARRAELDDMGVVVGPGHGHGAGVSHAGSLLQVLRFVTRRCGRAGASLSRDVAVRVCARFDGHIGAEAGADPMVDERAAALLQLHRATSAEITSASHQPGAEAGAGSAAKGAAGDAGNLRTGREEGGANAGSGAAASSSEPRRTEGVMEVDAGADATERSGAAHVASGASEDPRAARGENVMRIAKQLIDEPTADEAQKSAQYALAYNEEIAWKVSVQGRAGDGVRLRDRPAEFDDKPAASPEEVAAAPWSAPLAPRARPGAPSPAGPRHLEVRPQRPRPQVLPELLRRVRPRAPEEAALRIRSPPTTRSPPTSPGGAATRTRSPPTARKAAPCVHRPRRTLAAQRPAEAQQSPPRRRPVPARPRPPPR</sequence>
<reference evidence="2" key="1">
    <citation type="submission" date="2023-10" db="EMBL/GenBank/DDBJ databases">
        <authorList>
            <person name="Chen Y."/>
            <person name="Shah S."/>
            <person name="Dougan E. K."/>
            <person name="Thang M."/>
            <person name="Chan C."/>
        </authorList>
    </citation>
    <scope>NUCLEOTIDE SEQUENCE [LARGE SCALE GENOMIC DNA]</scope>
</reference>